<accession>A0A5C6FJL5</accession>
<evidence type="ECO:0000313" key="5">
    <source>
        <dbReference type="EMBL" id="TWU62147.1"/>
    </source>
</evidence>
<dbReference type="InterPro" id="IPR013131">
    <property type="entry name" value="Mannitol_DH_N"/>
</dbReference>
<dbReference type="OrthoDB" id="9768714at2"/>
<feature type="domain" description="Mannitol dehydrogenase C-terminal" evidence="4">
    <location>
        <begin position="306"/>
        <end position="493"/>
    </location>
</feature>
<dbReference type="PANTHER" id="PTHR43362:SF1">
    <property type="entry name" value="MANNITOL DEHYDROGENASE 2-RELATED"/>
    <property type="match status" value="1"/>
</dbReference>
<gene>
    <name evidence="5" type="primary">mtlK</name>
    <name evidence="5" type="ORF">V7x_38760</name>
</gene>
<dbReference type="GO" id="GO:0019594">
    <property type="term" value="P:mannitol metabolic process"/>
    <property type="evidence" value="ECO:0007669"/>
    <property type="project" value="InterPro"/>
</dbReference>
<comment type="caution">
    <text evidence="5">The sequence shown here is derived from an EMBL/GenBank/DDBJ whole genome shotgun (WGS) entry which is preliminary data.</text>
</comment>
<organism evidence="5 6">
    <name type="scientific">Crateriforma conspicua</name>
    <dbReference type="NCBI Taxonomy" id="2527996"/>
    <lineage>
        <taxon>Bacteria</taxon>
        <taxon>Pseudomonadati</taxon>
        <taxon>Planctomycetota</taxon>
        <taxon>Planctomycetia</taxon>
        <taxon>Planctomycetales</taxon>
        <taxon>Planctomycetaceae</taxon>
        <taxon>Crateriforma</taxon>
    </lineage>
</organism>
<name>A0A5C6FJL5_9PLAN</name>
<evidence type="ECO:0000259" key="3">
    <source>
        <dbReference type="Pfam" id="PF01232"/>
    </source>
</evidence>
<dbReference type="Proteomes" id="UP000316476">
    <property type="component" value="Unassembled WGS sequence"/>
</dbReference>
<dbReference type="InterPro" id="IPR008927">
    <property type="entry name" value="6-PGluconate_DH-like_C_sf"/>
</dbReference>
<reference evidence="5 6" key="1">
    <citation type="submission" date="2019-02" db="EMBL/GenBank/DDBJ databases">
        <title>Deep-cultivation of Planctomycetes and their phenomic and genomic characterization uncovers novel biology.</title>
        <authorList>
            <person name="Wiegand S."/>
            <person name="Jogler M."/>
            <person name="Boedeker C."/>
            <person name="Pinto D."/>
            <person name="Vollmers J."/>
            <person name="Rivas-Marin E."/>
            <person name="Kohn T."/>
            <person name="Peeters S.H."/>
            <person name="Heuer A."/>
            <person name="Rast P."/>
            <person name="Oberbeckmann S."/>
            <person name="Bunk B."/>
            <person name="Jeske O."/>
            <person name="Meyerdierks A."/>
            <person name="Storesund J.E."/>
            <person name="Kallscheuer N."/>
            <person name="Luecker S."/>
            <person name="Lage O.M."/>
            <person name="Pohl T."/>
            <person name="Merkel B.J."/>
            <person name="Hornburger P."/>
            <person name="Mueller R.-W."/>
            <person name="Bruemmer F."/>
            <person name="Labrenz M."/>
            <person name="Spormann A.M."/>
            <person name="Op Den Camp H."/>
            <person name="Overmann J."/>
            <person name="Amann R."/>
            <person name="Jetten M.S.M."/>
            <person name="Mascher T."/>
            <person name="Medema M.H."/>
            <person name="Devos D.P."/>
            <person name="Kaster A.-K."/>
            <person name="Ovreas L."/>
            <person name="Rohde M."/>
            <person name="Galperin M.Y."/>
            <person name="Jogler C."/>
        </authorList>
    </citation>
    <scope>NUCLEOTIDE SEQUENCE [LARGE SCALE GENOMIC DNA]</scope>
    <source>
        <strain evidence="5 6">V7</strain>
    </source>
</reference>
<protein>
    <submittedName>
        <fullName evidence="5">Mannitol 2-dehydrogenase</fullName>
        <ecNumber evidence="5">1.1.1.67</ecNumber>
    </submittedName>
</protein>
<dbReference type="InterPro" id="IPR013118">
    <property type="entry name" value="Mannitol_DH_C"/>
</dbReference>
<dbReference type="SUPFAM" id="SSF48179">
    <property type="entry name" value="6-phosphogluconate dehydrogenase C-terminal domain-like"/>
    <property type="match status" value="1"/>
</dbReference>
<keyword evidence="1 5" id="KW-0560">Oxidoreductase</keyword>
<dbReference type="PROSITE" id="PS00974">
    <property type="entry name" value="MANNITOL_DHGENASE"/>
    <property type="match status" value="1"/>
</dbReference>
<evidence type="ECO:0000259" key="4">
    <source>
        <dbReference type="Pfam" id="PF08125"/>
    </source>
</evidence>
<dbReference type="Gene3D" id="3.40.50.720">
    <property type="entry name" value="NAD(P)-binding Rossmann-like Domain"/>
    <property type="match status" value="1"/>
</dbReference>
<dbReference type="InterPro" id="IPR023027">
    <property type="entry name" value="Mannitol_DH_CS"/>
</dbReference>
<evidence type="ECO:0000313" key="6">
    <source>
        <dbReference type="Proteomes" id="UP000316476"/>
    </source>
</evidence>
<dbReference type="AlphaFoldDB" id="A0A5C6FJL5"/>
<evidence type="ECO:0000256" key="1">
    <source>
        <dbReference type="ARBA" id="ARBA00023002"/>
    </source>
</evidence>
<dbReference type="EC" id="1.1.1.67" evidence="5"/>
<dbReference type="Gene3D" id="1.10.1040.10">
    <property type="entry name" value="N-(1-d-carboxylethyl)-l-norvaline Dehydrogenase, domain 2"/>
    <property type="match status" value="1"/>
</dbReference>
<dbReference type="InterPro" id="IPR036291">
    <property type="entry name" value="NAD(P)-bd_dom_sf"/>
</dbReference>
<dbReference type="InterPro" id="IPR013328">
    <property type="entry name" value="6PGD_dom2"/>
</dbReference>
<dbReference type="PANTHER" id="PTHR43362">
    <property type="entry name" value="MANNITOL DEHYDROGENASE DSF1-RELATED"/>
    <property type="match status" value="1"/>
</dbReference>
<dbReference type="Pfam" id="PF01232">
    <property type="entry name" value="Mannitol_dh"/>
    <property type="match status" value="1"/>
</dbReference>
<dbReference type="SUPFAM" id="SSF51735">
    <property type="entry name" value="NAD(P)-binding Rossmann-fold domains"/>
    <property type="match status" value="1"/>
</dbReference>
<dbReference type="InterPro" id="IPR000669">
    <property type="entry name" value="Mannitol_DH"/>
</dbReference>
<dbReference type="RefSeq" id="WP_146414875.1">
    <property type="nucleotide sequence ID" value="NZ_SJPZ01000002.1"/>
</dbReference>
<keyword evidence="2" id="KW-0520">NAD</keyword>
<dbReference type="EMBL" id="SJPZ01000002">
    <property type="protein sequence ID" value="TWU62147.1"/>
    <property type="molecule type" value="Genomic_DNA"/>
</dbReference>
<evidence type="ECO:0000256" key="2">
    <source>
        <dbReference type="ARBA" id="ARBA00023027"/>
    </source>
</evidence>
<dbReference type="Pfam" id="PF08125">
    <property type="entry name" value="Mannitol_dh_C"/>
    <property type="match status" value="1"/>
</dbReference>
<feature type="domain" description="Mannitol dehydrogenase N-terminal" evidence="3">
    <location>
        <begin position="32"/>
        <end position="297"/>
    </location>
</feature>
<dbReference type="InterPro" id="IPR050988">
    <property type="entry name" value="Mannitol_DH/Oxidoreductase"/>
</dbReference>
<sequence>MSLNDHLNEANLPHLPSSIGRPTYDRSSITSGIVHIGVGGFFRSHLASYTDELLNCKLSDGEQRQQDKSSQQDTSCWGICGVGIREDDARMAAAMGPQDCLYSLIVKHPNGLVESSVIGSMIDFILGTDDPSVVISKMASPETRIVSLTITEGGYNLSPATGDFDFDNPDVVHDLEHPDQPKSVFGYLTAALKMRRDAGAAPVTVLSCDNIQHNGDLARRMLLRFAQRQSPELASWIEDQVTFPNSMVDRITPVTSEADIEYFRVQSGLVDQWPVTSEPFRQWVIEDRFANGRPAWEQVGAQFVPDVSPYETMKLRLLNAGHSVLGIFGALHGYETINDCIADDRFATYLRSFFDREATPTLDPVPGINLDDYKDSLIERFGNPSIRDSVSRICLQSSSKLPVFLIPTITDNLKAGRSIHLATLVIAAWCLYCDRQVDQNGKPLDIVDDMKEPLHQAAKKTADDKRAFIRYTPVFGDLAQNEDFATTYETLVDDVYRSGDVTQSMQRLLDDTAD</sequence>
<dbReference type="GO" id="GO:0050086">
    <property type="term" value="F:mannitol 2-dehydrogenase activity"/>
    <property type="evidence" value="ECO:0007669"/>
    <property type="project" value="UniProtKB-EC"/>
</dbReference>
<dbReference type="PRINTS" id="PR00084">
    <property type="entry name" value="MTLDHDRGNASE"/>
</dbReference>
<proteinExistence type="predicted"/>